<feature type="region of interest" description="Disordered" evidence="1">
    <location>
        <begin position="892"/>
        <end position="917"/>
    </location>
</feature>
<feature type="transmembrane region" description="Helical" evidence="2">
    <location>
        <begin position="775"/>
        <end position="805"/>
    </location>
</feature>
<feature type="transmembrane region" description="Helical" evidence="2">
    <location>
        <begin position="848"/>
        <end position="870"/>
    </location>
</feature>
<feature type="transmembrane region" description="Helical" evidence="2">
    <location>
        <begin position="941"/>
        <end position="960"/>
    </location>
</feature>
<feature type="transmembrane region" description="Helical" evidence="2">
    <location>
        <begin position="1162"/>
        <end position="1184"/>
    </location>
</feature>
<feature type="region of interest" description="Disordered" evidence="1">
    <location>
        <begin position="171"/>
        <end position="213"/>
    </location>
</feature>
<feature type="transmembrane region" description="Helical" evidence="2">
    <location>
        <begin position="1506"/>
        <end position="1522"/>
    </location>
</feature>
<keyword evidence="2" id="KW-1133">Transmembrane helix</keyword>
<keyword evidence="2" id="KW-0472">Membrane</keyword>
<feature type="transmembrane region" description="Helical" evidence="2">
    <location>
        <begin position="746"/>
        <end position="763"/>
    </location>
</feature>
<proteinExistence type="predicted"/>
<name>A0A0S4JGR5_BODSA</name>
<evidence type="ECO:0000256" key="1">
    <source>
        <dbReference type="SAM" id="MobiDB-lite"/>
    </source>
</evidence>
<feature type="non-terminal residue" evidence="3">
    <location>
        <position position="1615"/>
    </location>
</feature>
<feature type="region of interest" description="Disordered" evidence="1">
    <location>
        <begin position="340"/>
        <end position="367"/>
    </location>
</feature>
<feature type="compositionally biased region" description="Low complexity" evidence="1">
    <location>
        <begin position="348"/>
        <end position="360"/>
    </location>
</feature>
<feature type="compositionally biased region" description="Polar residues" evidence="1">
    <location>
        <begin position="1"/>
        <end position="10"/>
    </location>
</feature>
<dbReference type="Proteomes" id="UP000051952">
    <property type="component" value="Unassembled WGS sequence"/>
</dbReference>
<evidence type="ECO:0000313" key="4">
    <source>
        <dbReference type="Proteomes" id="UP000051952"/>
    </source>
</evidence>
<feature type="transmembrane region" description="Helical" evidence="2">
    <location>
        <begin position="1472"/>
        <end position="1494"/>
    </location>
</feature>
<feature type="compositionally biased region" description="Polar residues" evidence="1">
    <location>
        <begin position="892"/>
        <end position="908"/>
    </location>
</feature>
<feature type="transmembrane region" description="Helical" evidence="2">
    <location>
        <begin position="662"/>
        <end position="687"/>
    </location>
</feature>
<organism evidence="3 4">
    <name type="scientific">Bodo saltans</name>
    <name type="common">Flagellated protozoan</name>
    <dbReference type="NCBI Taxonomy" id="75058"/>
    <lineage>
        <taxon>Eukaryota</taxon>
        <taxon>Discoba</taxon>
        <taxon>Euglenozoa</taxon>
        <taxon>Kinetoplastea</taxon>
        <taxon>Metakinetoplastina</taxon>
        <taxon>Eubodonida</taxon>
        <taxon>Bodonidae</taxon>
        <taxon>Bodo</taxon>
    </lineage>
</organism>
<feature type="region of interest" description="Disordered" evidence="1">
    <location>
        <begin position="1"/>
        <end position="42"/>
    </location>
</feature>
<feature type="transmembrane region" description="Helical" evidence="2">
    <location>
        <begin position="694"/>
        <end position="715"/>
    </location>
</feature>
<reference evidence="4" key="1">
    <citation type="submission" date="2015-09" db="EMBL/GenBank/DDBJ databases">
        <authorList>
            <consortium name="Pathogen Informatics"/>
        </authorList>
    </citation>
    <scope>NUCLEOTIDE SEQUENCE [LARGE SCALE GENOMIC DNA]</scope>
    <source>
        <strain evidence="4">Lake Konstanz</strain>
    </source>
</reference>
<accession>A0A0S4JGR5</accession>
<sequence>MATSNPSNSPLHRRRNGDEQRQLDKRRRERQQQVNRPQLAHRNSAVKVNDWLESSTNIADPLLLGDDDPALNVVKQRNASPQERQDVLDEAEELLTFSEQRNSNDVAADTTTLCALHRVIISQLLDAKRPFIVGDFIESNPANLVLLHEPITVDTLMLVLDSEGNFPKELSVMKSRSSRNQTTGKRKVAIDANDTGDNAAGSRSPRGGRSGQSDFLAHASRRDLQLLLQRCDIASLARNGETLATLLQFDTPSDLPLLQQTTLVALAAAASKGPLVTAQEIENIVCDDIFLNPPPQNLSKNVRNAEKTMQKMADRKTRRVARVVDCFMKYACAPQQTTAVGLDKEGPSTTNTSDSHTSSSDTDDSDANDNISVINVSSIIVLELVQKLLQPTERIRFSRKFASDLVHTMRTLGSSILYLALLIIVIVWVATMDLWPRYASWLSATSPGEAWENYCSSGGGVVNGFCHMEWRDLENNVVSAVEAARYFQNEVIASLWMFAEKASISKHTFDGEHNNNVTLVASHFITAALVPYEGSLLVGALLLRLSPSVTDPPAADPRYTCASNNISVAVDEPYLSTSFDCSSWNTVVIPFNTTKEDALDLAQHFVLQVPEWTLASLVMQYAMYNPSNGNLVWSTISLGVPRYGGIVPRFRIEVLDTTLHDLILTCVIASSVLVAADLVVFIALFTYQDGFGAALFNVCLRLSLFGFVVGSYSMIDSLPPIDSILQAEYVTSGLDAVVVASQQSELLFGIWIFLLIAIVTQFIGHIEGLHTVVKLVAIILPELLGLFVVFAFFYMGFLMVAMIAFGSTIDMYASFFNTNAALIQYFFLNTDLDSFVENYPQTGFTFYYIFRCFLLFVVTNFCIVTIIAPIKSVWLEGDLPVIVANVWVHSSTKSSGAPSTLSPSQNPEQQRRRTDVGSSQLRRKSIWEKFYGYYRVYLRRAFLIAVSIAVFFLNSTPLFLRHWLRFTRILDDLYRPHVALPRKITAAHHLLNLYENHSDTSPYASEMLAVTRTTRAAHTPASLDVSIAMIASESSFEWIRDARLLFMLNSFDEFSTRIQVALNVEEEDKEEVAPLVSREDIAASVQDVEWQNENAFQRERAPTQAEQKISVVNINDDEIEDDKDEDVIADVHQATPPSHQFYFTHFILEQLMETDFFNERYFLLYTISHRIVLIAMYIVMLLTVTNTRRDVSYLTKNLHSGLRDLPYRQSCNDVNCTVGFTKRWTFSDNERLEHLRMFAHRRLQYSLFRTSIPSAAQSDETVPNFSGLADDEVVSWDSYIVRNGPLEIRQMRGKKIECPPLPAFVAQILEDAPHAEQQRLRTFNCSSALDMQQDLWLPKPEGSLLDEDAYRFQAEYCAEDPIQKTFTVHGFYNTHWPCMGYTATVHNASQLLYAIDHWISGDTRFVAIAMKFSSSGKGNATVLSTKALVESAVSVQYVMYAEFAQGGASGQFFVRTTALKDPFLDTLSDTGIVLMSIDFAFGLIGVLIPLLYAYRHARQRLHKKRILSLRTAVYIIYIGLVSDHLRNSGDAGGDNSSTTAVLAALILVVWLTLAILFDVIFPAALFVFRRVTIVNDFIALAFLRVVQLRPRISSSGATCAIILDSGHCFHYCRAH</sequence>
<dbReference type="EMBL" id="CYKH01001725">
    <property type="protein sequence ID" value="CUG89339.1"/>
    <property type="molecule type" value="Genomic_DNA"/>
</dbReference>
<dbReference type="VEuPathDB" id="TriTrypDB:BSAL_20565"/>
<feature type="compositionally biased region" description="Polar residues" evidence="1">
    <location>
        <begin position="174"/>
        <end position="183"/>
    </location>
</feature>
<keyword evidence="2 3" id="KW-0812">Transmembrane</keyword>
<evidence type="ECO:0000256" key="2">
    <source>
        <dbReference type="SAM" id="Phobius"/>
    </source>
</evidence>
<protein>
    <submittedName>
        <fullName evidence="3">Transmembrane protein, putative</fullName>
    </submittedName>
</protein>
<feature type="transmembrane region" description="Helical" evidence="2">
    <location>
        <begin position="416"/>
        <end position="435"/>
    </location>
</feature>
<evidence type="ECO:0000313" key="3">
    <source>
        <dbReference type="EMBL" id="CUG89339.1"/>
    </source>
</evidence>
<keyword evidence="4" id="KW-1185">Reference proteome</keyword>
<feature type="transmembrane region" description="Helical" evidence="2">
    <location>
        <begin position="1542"/>
        <end position="1568"/>
    </location>
</feature>
<gene>
    <name evidence="3" type="ORF">BSAL_20565</name>
</gene>
<feature type="compositionally biased region" description="Low complexity" evidence="1">
    <location>
        <begin position="201"/>
        <end position="213"/>
    </location>
</feature>